<dbReference type="Gene3D" id="2.30.110.10">
    <property type="entry name" value="Electron Transport, Fmn-binding Protein, Chain A"/>
    <property type="match status" value="1"/>
</dbReference>
<dbReference type="EMBL" id="REFV01000002">
    <property type="protein sequence ID" value="RMB63458.1"/>
    <property type="molecule type" value="Genomic_DNA"/>
</dbReference>
<keyword evidence="3" id="KW-0288">FMN</keyword>
<keyword evidence="7" id="KW-1185">Reference proteome</keyword>
<accession>A0A3M0GGP9</accession>
<dbReference type="RefSeq" id="WP_121916261.1">
    <property type="nucleotide sequence ID" value="NZ_REFV01000002.1"/>
</dbReference>
<comment type="caution">
    <text evidence="6">The sequence shown here is derived from an EMBL/GenBank/DDBJ whole genome shotgun (WGS) entry which is preliminary data.</text>
</comment>
<sequence>MFTINPKELPIPQLFGHLTGAVGPRPIAFASTINAKGEVNLAPFSFFNVFGANPPILVYSPSRSGRDNATKDTLDNVLEVPECTVNIVNYAMVQQMSLASTAYEKGINEFIKSGLTEVASETVKPPRVGESPVQFECKVIEVKALGDQGGAGNLVICEILKIHIDKSIIDDNGQIDPLKIDQVARMGGNWYSRAKEGLFEVPKPIAQTGIGVDQIPEHIRLSSVLTGNDLGMLGNVEALPSQESIRAFINDHEALRQMLIQDATGNRHKLAQQYLAKKNVDNAWKVLLAKR</sequence>
<name>A0A3M0GGP9_9FLAO</name>
<dbReference type="GO" id="GO:0016646">
    <property type="term" value="F:oxidoreductase activity, acting on the CH-NH group of donors, NAD or NADP as acceptor"/>
    <property type="evidence" value="ECO:0007669"/>
    <property type="project" value="UniProtKB-ARBA"/>
</dbReference>
<dbReference type="InterPro" id="IPR002563">
    <property type="entry name" value="Flavin_Rdtase-like_dom"/>
</dbReference>
<evidence type="ECO:0000313" key="6">
    <source>
        <dbReference type="EMBL" id="RMB63458.1"/>
    </source>
</evidence>
<gene>
    <name evidence="6" type="ORF">EAX61_03455</name>
</gene>
<evidence type="ECO:0000259" key="5">
    <source>
        <dbReference type="SMART" id="SM00903"/>
    </source>
</evidence>
<evidence type="ECO:0000256" key="3">
    <source>
        <dbReference type="ARBA" id="ARBA00022643"/>
    </source>
</evidence>
<dbReference type="PANTHER" id="PTHR33798">
    <property type="entry name" value="FLAVOPROTEIN OXYGENASE"/>
    <property type="match status" value="1"/>
</dbReference>
<organism evidence="6 7">
    <name type="scientific">Dokdonia sinensis</name>
    <dbReference type="NCBI Taxonomy" id="2479847"/>
    <lineage>
        <taxon>Bacteria</taxon>
        <taxon>Pseudomonadati</taxon>
        <taxon>Bacteroidota</taxon>
        <taxon>Flavobacteriia</taxon>
        <taxon>Flavobacteriales</taxon>
        <taxon>Flavobacteriaceae</taxon>
        <taxon>Dokdonia</taxon>
    </lineage>
</organism>
<dbReference type="OrthoDB" id="9794638at2"/>
<dbReference type="PANTHER" id="PTHR33798:SF5">
    <property type="entry name" value="FLAVIN REDUCTASE LIKE DOMAIN-CONTAINING PROTEIN"/>
    <property type="match status" value="1"/>
</dbReference>
<evidence type="ECO:0000313" key="7">
    <source>
        <dbReference type="Proteomes" id="UP000281985"/>
    </source>
</evidence>
<evidence type="ECO:0000256" key="2">
    <source>
        <dbReference type="ARBA" id="ARBA00022630"/>
    </source>
</evidence>
<dbReference type="SMART" id="SM00903">
    <property type="entry name" value="Flavin_Reduct"/>
    <property type="match status" value="1"/>
</dbReference>
<evidence type="ECO:0000256" key="4">
    <source>
        <dbReference type="ARBA" id="ARBA00038054"/>
    </source>
</evidence>
<protein>
    <submittedName>
        <fullName evidence="6">Flavin reductase family protein</fullName>
    </submittedName>
</protein>
<reference evidence="6 7" key="1">
    <citation type="submission" date="2018-10" db="EMBL/GenBank/DDBJ databases">
        <title>Dokdonia luteus sp. nov., isolated from sea water.</title>
        <authorList>
            <person name="Zhou L.Y."/>
            <person name="Du Z.J."/>
        </authorList>
    </citation>
    <scope>NUCLEOTIDE SEQUENCE [LARGE SCALE GENOMIC DNA]</scope>
    <source>
        <strain evidence="6 7">SH27</strain>
    </source>
</reference>
<dbReference type="GO" id="GO:0010181">
    <property type="term" value="F:FMN binding"/>
    <property type="evidence" value="ECO:0007669"/>
    <property type="project" value="InterPro"/>
</dbReference>
<comment type="similarity">
    <text evidence="4">Belongs to the flavoredoxin family.</text>
</comment>
<proteinExistence type="inferred from homology"/>
<dbReference type="InterPro" id="IPR012349">
    <property type="entry name" value="Split_barrel_FMN-bd"/>
</dbReference>
<comment type="cofactor">
    <cofactor evidence="1">
        <name>FMN</name>
        <dbReference type="ChEBI" id="CHEBI:58210"/>
    </cofactor>
</comment>
<evidence type="ECO:0000256" key="1">
    <source>
        <dbReference type="ARBA" id="ARBA00001917"/>
    </source>
</evidence>
<dbReference type="Proteomes" id="UP000281985">
    <property type="component" value="Unassembled WGS sequence"/>
</dbReference>
<dbReference type="SUPFAM" id="SSF50475">
    <property type="entry name" value="FMN-binding split barrel"/>
    <property type="match status" value="1"/>
</dbReference>
<keyword evidence="2" id="KW-0285">Flavoprotein</keyword>
<dbReference type="AlphaFoldDB" id="A0A3M0GGP9"/>
<dbReference type="Pfam" id="PF01613">
    <property type="entry name" value="Flavin_Reduct"/>
    <property type="match status" value="1"/>
</dbReference>
<feature type="domain" description="Flavin reductase like" evidence="5">
    <location>
        <begin position="22"/>
        <end position="171"/>
    </location>
</feature>